<keyword evidence="3" id="KW-1185">Reference proteome</keyword>
<protein>
    <submittedName>
        <fullName evidence="2">Uncharacterized protein</fullName>
    </submittedName>
</protein>
<evidence type="ECO:0000313" key="3">
    <source>
        <dbReference type="Proteomes" id="UP001341840"/>
    </source>
</evidence>
<comment type="caution">
    <text evidence="2">The sequence shown here is derived from an EMBL/GenBank/DDBJ whole genome shotgun (WGS) entry which is preliminary data.</text>
</comment>
<feature type="compositionally biased region" description="Basic and acidic residues" evidence="1">
    <location>
        <begin position="38"/>
        <end position="47"/>
    </location>
</feature>
<reference evidence="2 3" key="1">
    <citation type="journal article" date="2023" name="Plants (Basel)">
        <title>Bridging the Gap: Combining Genomics and Transcriptomics Approaches to Understand Stylosanthes scabra, an Orphan Legume from the Brazilian Caatinga.</title>
        <authorList>
            <person name="Ferreira-Neto J.R.C."/>
            <person name="da Silva M.D."/>
            <person name="Binneck E."/>
            <person name="de Melo N.F."/>
            <person name="da Silva R.H."/>
            <person name="de Melo A.L.T.M."/>
            <person name="Pandolfi V."/>
            <person name="Bustamante F.O."/>
            <person name="Brasileiro-Vidal A.C."/>
            <person name="Benko-Iseppon A.M."/>
        </authorList>
    </citation>
    <scope>NUCLEOTIDE SEQUENCE [LARGE SCALE GENOMIC DNA]</scope>
    <source>
        <tissue evidence="2">Leaves</tissue>
    </source>
</reference>
<gene>
    <name evidence="2" type="ORF">PIB30_099217</name>
</gene>
<evidence type="ECO:0000256" key="1">
    <source>
        <dbReference type="SAM" id="MobiDB-lite"/>
    </source>
</evidence>
<organism evidence="2 3">
    <name type="scientific">Stylosanthes scabra</name>
    <dbReference type="NCBI Taxonomy" id="79078"/>
    <lineage>
        <taxon>Eukaryota</taxon>
        <taxon>Viridiplantae</taxon>
        <taxon>Streptophyta</taxon>
        <taxon>Embryophyta</taxon>
        <taxon>Tracheophyta</taxon>
        <taxon>Spermatophyta</taxon>
        <taxon>Magnoliopsida</taxon>
        <taxon>eudicotyledons</taxon>
        <taxon>Gunneridae</taxon>
        <taxon>Pentapetalae</taxon>
        <taxon>rosids</taxon>
        <taxon>fabids</taxon>
        <taxon>Fabales</taxon>
        <taxon>Fabaceae</taxon>
        <taxon>Papilionoideae</taxon>
        <taxon>50 kb inversion clade</taxon>
        <taxon>dalbergioids sensu lato</taxon>
        <taxon>Dalbergieae</taxon>
        <taxon>Pterocarpus clade</taxon>
        <taxon>Stylosanthes</taxon>
    </lineage>
</organism>
<dbReference type="Proteomes" id="UP001341840">
    <property type="component" value="Unassembled WGS sequence"/>
</dbReference>
<evidence type="ECO:0000313" key="2">
    <source>
        <dbReference type="EMBL" id="MED6165403.1"/>
    </source>
</evidence>
<dbReference type="EMBL" id="JASCZI010123454">
    <property type="protein sequence ID" value="MED6165403.1"/>
    <property type="molecule type" value="Genomic_DNA"/>
</dbReference>
<feature type="compositionally biased region" description="Pro residues" evidence="1">
    <location>
        <begin position="68"/>
        <end position="80"/>
    </location>
</feature>
<proteinExistence type="predicted"/>
<feature type="non-terminal residue" evidence="2">
    <location>
        <position position="211"/>
    </location>
</feature>
<feature type="region of interest" description="Disordered" evidence="1">
    <location>
        <begin position="38"/>
        <end position="88"/>
    </location>
</feature>
<sequence>MIIYFHEMHFENDSRDPQEQPPWIAYWICDNLKERMKQEKENEEHPNLLHRPKPSLDRTLITQKSPKSPSPTSVPKPPSTPNLRRPSVHRNLRRASVNPQPPSSFVAATLPGSVGTPRFVGGASVRQPFGALCRRMFLLPSRFVPPLQGCCHLLNRRALAVAVRCRGGCHPHQPLEFNGTATQPPSFRYFRLCLRFSNACSSLLRCSMTVT</sequence>
<accession>A0ABU6UZD9</accession>
<name>A0ABU6UZD9_9FABA</name>